<dbReference type="PANTHER" id="PTHR46268">
    <property type="entry name" value="STRESS RESPONSE PROTEIN NHAX"/>
    <property type="match status" value="1"/>
</dbReference>
<proteinExistence type="inferred from homology"/>
<protein>
    <submittedName>
        <fullName evidence="3">Universal stress protein</fullName>
    </submittedName>
</protein>
<feature type="domain" description="UspA" evidence="2">
    <location>
        <begin position="211"/>
        <end position="280"/>
    </location>
</feature>
<gene>
    <name evidence="3" type="ORF">QQ020_30900</name>
</gene>
<evidence type="ECO:0000256" key="1">
    <source>
        <dbReference type="ARBA" id="ARBA00008791"/>
    </source>
</evidence>
<dbReference type="InterPro" id="IPR006016">
    <property type="entry name" value="UspA"/>
</dbReference>
<dbReference type="InterPro" id="IPR014729">
    <property type="entry name" value="Rossmann-like_a/b/a_fold"/>
</dbReference>
<comment type="caution">
    <text evidence="3">The sequence shown here is derived from an EMBL/GenBank/DDBJ whole genome shotgun (WGS) entry which is preliminary data.</text>
</comment>
<dbReference type="Pfam" id="PF00582">
    <property type="entry name" value="Usp"/>
    <property type="match status" value="2"/>
</dbReference>
<evidence type="ECO:0000313" key="3">
    <source>
        <dbReference type="EMBL" id="MDN5216518.1"/>
    </source>
</evidence>
<dbReference type="CDD" id="cd00293">
    <property type="entry name" value="USP-like"/>
    <property type="match status" value="2"/>
</dbReference>
<dbReference type="PANTHER" id="PTHR46268:SF6">
    <property type="entry name" value="UNIVERSAL STRESS PROTEIN UP12"/>
    <property type="match status" value="1"/>
</dbReference>
<feature type="domain" description="UspA" evidence="2">
    <location>
        <begin position="2"/>
        <end position="149"/>
    </location>
</feature>
<sequence length="282" mass="31723">MNKILVPTDFSKIAANALNVALDIAEKFNAEIYLLNIIEPLVDVGFSASGSVNFENTITEEDRYIYELHRVNEKKLAAFAARHARGEVDIYPTIGIDKVGEGILNFAKKYHVDLVIMGTSGENTFEEYFLGNHTEQVMRESHCPVLAVRNPIDNFQMENVVLATDLKSNVYESMSYLTRLFSLLNPKIHLLHISKSNNISIKETDKQLNEFALKYQLGDHTSNVIHHNNLKAGIQRFAAEMKADLIISFTHGRKGLAHFLKGSITEDLVKQSKIPVLSVHVD</sequence>
<dbReference type="Gene3D" id="3.40.50.620">
    <property type="entry name" value="HUPs"/>
    <property type="match status" value="2"/>
</dbReference>
<dbReference type="PRINTS" id="PR01438">
    <property type="entry name" value="UNVRSLSTRESS"/>
</dbReference>
<evidence type="ECO:0000313" key="4">
    <source>
        <dbReference type="Proteomes" id="UP001172083"/>
    </source>
</evidence>
<reference evidence="3" key="1">
    <citation type="submission" date="2023-06" db="EMBL/GenBank/DDBJ databases">
        <title>Genomic of Agaribacillus aureum.</title>
        <authorList>
            <person name="Wang G."/>
        </authorList>
    </citation>
    <scope>NUCLEOTIDE SEQUENCE</scope>
    <source>
        <strain evidence="3">BMA12</strain>
    </source>
</reference>
<dbReference type="Proteomes" id="UP001172083">
    <property type="component" value="Unassembled WGS sequence"/>
</dbReference>
<keyword evidence="4" id="KW-1185">Reference proteome</keyword>
<name>A0ABT8LG23_9BACT</name>
<comment type="similarity">
    <text evidence="1">Belongs to the universal stress protein A family.</text>
</comment>
<dbReference type="SUPFAM" id="SSF52402">
    <property type="entry name" value="Adenine nucleotide alpha hydrolases-like"/>
    <property type="match status" value="2"/>
</dbReference>
<accession>A0ABT8LG23</accession>
<dbReference type="EMBL" id="JAUJEB010000009">
    <property type="protein sequence ID" value="MDN5216518.1"/>
    <property type="molecule type" value="Genomic_DNA"/>
</dbReference>
<evidence type="ECO:0000259" key="2">
    <source>
        <dbReference type="Pfam" id="PF00582"/>
    </source>
</evidence>
<organism evidence="3 4">
    <name type="scientific">Agaribacillus aureus</name>
    <dbReference type="NCBI Taxonomy" id="3051825"/>
    <lineage>
        <taxon>Bacteria</taxon>
        <taxon>Pseudomonadati</taxon>
        <taxon>Bacteroidota</taxon>
        <taxon>Cytophagia</taxon>
        <taxon>Cytophagales</taxon>
        <taxon>Splendidivirgaceae</taxon>
        <taxon>Agaribacillus</taxon>
    </lineage>
</organism>
<dbReference type="InterPro" id="IPR006015">
    <property type="entry name" value="Universal_stress_UspA"/>
</dbReference>
<dbReference type="RefSeq" id="WP_346761854.1">
    <property type="nucleotide sequence ID" value="NZ_JAUJEB010000009.1"/>
</dbReference>